<evidence type="ECO:0000313" key="4">
    <source>
        <dbReference type="Proteomes" id="UP000799424"/>
    </source>
</evidence>
<keyword evidence="2" id="KW-0812">Transmembrane</keyword>
<dbReference type="EMBL" id="MU006229">
    <property type="protein sequence ID" value="KAF2824614.1"/>
    <property type="molecule type" value="Genomic_DNA"/>
</dbReference>
<feature type="compositionally biased region" description="Basic and acidic residues" evidence="1">
    <location>
        <begin position="216"/>
        <end position="230"/>
    </location>
</feature>
<protein>
    <submittedName>
        <fullName evidence="3">Uncharacterized protein</fullName>
    </submittedName>
</protein>
<proteinExistence type="predicted"/>
<dbReference type="Proteomes" id="UP000799424">
    <property type="component" value="Unassembled WGS sequence"/>
</dbReference>
<organism evidence="3 4">
    <name type="scientific">Ophiobolus disseminans</name>
    <dbReference type="NCBI Taxonomy" id="1469910"/>
    <lineage>
        <taxon>Eukaryota</taxon>
        <taxon>Fungi</taxon>
        <taxon>Dikarya</taxon>
        <taxon>Ascomycota</taxon>
        <taxon>Pezizomycotina</taxon>
        <taxon>Dothideomycetes</taxon>
        <taxon>Pleosporomycetidae</taxon>
        <taxon>Pleosporales</taxon>
        <taxon>Pleosporineae</taxon>
        <taxon>Phaeosphaeriaceae</taxon>
        <taxon>Ophiobolus</taxon>
    </lineage>
</organism>
<feature type="transmembrane region" description="Helical" evidence="2">
    <location>
        <begin position="85"/>
        <end position="107"/>
    </location>
</feature>
<feature type="region of interest" description="Disordered" evidence="1">
    <location>
        <begin position="214"/>
        <end position="256"/>
    </location>
</feature>
<dbReference type="AlphaFoldDB" id="A0A6A6ZVW2"/>
<feature type="transmembrane region" description="Helical" evidence="2">
    <location>
        <begin position="177"/>
        <end position="199"/>
    </location>
</feature>
<dbReference type="OrthoDB" id="3596006at2759"/>
<evidence type="ECO:0000256" key="1">
    <source>
        <dbReference type="SAM" id="MobiDB-lite"/>
    </source>
</evidence>
<evidence type="ECO:0000313" key="3">
    <source>
        <dbReference type="EMBL" id="KAF2824614.1"/>
    </source>
</evidence>
<gene>
    <name evidence="3" type="ORF">CC86DRAFT_44887</name>
</gene>
<sequence>MAVIWGLDLREIQWGKFKNSYMWNNEYHLRRTKFIIYQLAMILCVVSESLGTAALSDYVDQQNFVAKQNPAAHVHNNDFIGIASYNIFVGVFVATVFGAAFFFDLFWPTRHESASVKTAWKACAVFACMLALADALAYTDIVATRSAYVTGTNAAETQRLLADYGGSPLEYRHNGRAIASVVFLWPGMVFTVVSTYLLWHSIDHIDMYGPKSTHARTRDEVGKPGVEKPIENGSLADSTADGDTLTQPGQIHAKPEGFHDRNAAANEQQYSAV</sequence>
<feature type="transmembrane region" description="Helical" evidence="2">
    <location>
        <begin position="34"/>
        <end position="55"/>
    </location>
</feature>
<name>A0A6A6ZVW2_9PLEO</name>
<evidence type="ECO:0000256" key="2">
    <source>
        <dbReference type="SAM" id="Phobius"/>
    </source>
</evidence>
<accession>A0A6A6ZVW2</accession>
<keyword evidence="2" id="KW-1133">Transmembrane helix</keyword>
<keyword evidence="2" id="KW-0472">Membrane</keyword>
<reference evidence="3" key="1">
    <citation type="journal article" date="2020" name="Stud. Mycol.">
        <title>101 Dothideomycetes genomes: a test case for predicting lifestyles and emergence of pathogens.</title>
        <authorList>
            <person name="Haridas S."/>
            <person name="Albert R."/>
            <person name="Binder M."/>
            <person name="Bloem J."/>
            <person name="Labutti K."/>
            <person name="Salamov A."/>
            <person name="Andreopoulos B."/>
            <person name="Baker S."/>
            <person name="Barry K."/>
            <person name="Bills G."/>
            <person name="Bluhm B."/>
            <person name="Cannon C."/>
            <person name="Castanera R."/>
            <person name="Culley D."/>
            <person name="Daum C."/>
            <person name="Ezra D."/>
            <person name="Gonzalez J."/>
            <person name="Henrissat B."/>
            <person name="Kuo A."/>
            <person name="Liang C."/>
            <person name="Lipzen A."/>
            <person name="Lutzoni F."/>
            <person name="Magnuson J."/>
            <person name="Mondo S."/>
            <person name="Nolan M."/>
            <person name="Ohm R."/>
            <person name="Pangilinan J."/>
            <person name="Park H.-J."/>
            <person name="Ramirez L."/>
            <person name="Alfaro M."/>
            <person name="Sun H."/>
            <person name="Tritt A."/>
            <person name="Yoshinaga Y."/>
            <person name="Zwiers L.-H."/>
            <person name="Turgeon B."/>
            <person name="Goodwin S."/>
            <person name="Spatafora J."/>
            <person name="Crous P."/>
            <person name="Grigoriev I."/>
        </authorList>
    </citation>
    <scope>NUCLEOTIDE SEQUENCE</scope>
    <source>
        <strain evidence="3">CBS 113818</strain>
    </source>
</reference>
<keyword evidence="4" id="KW-1185">Reference proteome</keyword>
<feature type="transmembrane region" description="Helical" evidence="2">
    <location>
        <begin position="119"/>
        <end position="138"/>
    </location>
</feature>